<protein>
    <submittedName>
        <fullName evidence="1">SFRICE_007151</fullName>
    </submittedName>
</protein>
<gene>
    <name evidence="1" type="ORF">SFRICE_007151</name>
</gene>
<sequence length="435" mass="49537">MLNAGLSTEKPYISYSDENIFSEALGEQRVRSSHYQKLRIRVIHIRDNRRGQPNRSAMRGSRPGGTAFLITVSPMPGKYDFDSAVREGRSTAENLNTAIQKCDRERSSHYQKLRIRVIHIRDNRRGQPNRSAMRGSRPGGTAFLITVSPMPGKYDFDSAVREGRSTAENLNTAIQKSDNLGEQRVRSSHYQKLRIRVIHIRDNRRGQPNRSAMRGSRPGGTAFLITVSPMPGKYDFIWAQREGRSTAENFNTAIQKCDSNRFLVILGEQRVRSSHYQKLRIRVIHIRDNRRGQPNRSAMRGSRPGGTAFLITVSPMPGKYDFVSALREGRSTAENLDTAIQKCDRVRSSHYQKLRIRVIHIRDNRRGQPNRSAMRGSRPGGTAFLITVSPMPGKYDFVSAQREGRSTAENLNTAIQKCDVFLQRHLVWQLELNYT</sequence>
<organism evidence="1">
    <name type="scientific">Spodoptera frugiperda</name>
    <name type="common">Fall armyworm</name>
    <dbReference type="NCBI Taxonomy" id="7108"/>
    <lineage>
        <taxon>Eukaryota</taxon>
        <taxon>Metazoa</taxon>
        <taxon>Ecdysozoa</taxon>
        <taxon>Arthropoda</taxon>
        <taxon>Hexapoda</taxon>
        <taxon>Insecta</taxon>
        <taxon>Pterygota</taxon>
        <taxon>Neoptera</taxon>
        <taxon>Endopterygota</taxon>
        <taxon>Lepidoptera</taxon>
        <taxon>Glossata</taxon>
        <taxon>Ditrysia</taxon>
        <taxon>Noctuoidea</taxon>
        <taxon>Noctuidae</taxon>
        <taxon>Amphipyrinae</taxon>
        <taxon>Spodoptera</taxon>
    </lineage>
</organism>
<proteinExistence type="predicted"/>
<dbReference type="AlphaFoldDB" id="A0A2H1V9D1"/>
<reference evidence="1" key="1">
    <citation type="submission" date="2016-07" db="EMBL/GenBank/DDBJ databases">
        <authorList>
            <person name="Bretaudeau A."/>
        </authorList>
    </citation>
    <scope>NUCLEOTIDE SEQUENCE</scope>
    <source>
        <strain evidence="1">Rice</strain>
        <tissue evidence="1">Whole body</tissue>
    </source>
</reference>
<name>A0A2H1V9D1_SPOFR</name>
<accession>A0A2H1V9D1</accession>
<dbReference type="EMBL" id="ODYU01001348">
    <property type="protein sequence ID" value="SOQ37411.1"/>
    <property type="molecule type" value="Genomic_DNA"/>
</dbReference>
<evidence type="ECO:0000313" key="1">
    <source>
        <dbReference type="EMBL" id="SOQ37411.1"/>
    </source>
</evidence>